<dbReference type="EMBL" id="MKZS01000001">
    <property type="protein sequence ID" value="OLT59587.1"/>
    <property type="molecule type" value="Genomic_DNA"/>
</dbReference>
<organism evidence="1 2">
    <name type="scientific">Moorena bouillonii PNG</name>
    <dbReference type="NCBI Taxonomy" id="568701"/>
    <lineage>
        <taxon>Bacteria</taxon>
        <taxon>Bacillati</taxon>
        <taxon>Cyanobacteriota</taxon>
        <taxon>Cyanophyceae</taxon>
        <taxon>Coleofasciculales</taxon>
        <taxon>Coleofasciculaceae</taxon>
        <taxon>Moorena</taxon>
    </lineage>
</organism>
<name>A0A1U7N0V9_9CYAN</name>
<evidence type="ECO:0000313" key="1">
    <source>
        <dbReference type="EMBL" id="OLT59587.1"/>
    </source>
</evidence>
<dbReference type="RefSeq" id="WP_075899089.1">
    <property type="nucleotide sequence ID" value="NZ_MKZS01000001.1"/>
</dbReference>
<comment type="caution">
    <text evidence="1">The sequence shown here is derived from an EMBL/GenBank/DDBJ whole genome shotgun (WGS) entry which is preliminary data.</text>
</comment>
<dbReference type="Proteomes" id="UP000186657">
    <property type="component" value="Unassembled WGS sequence"/>
</dbReference>
<accession>A0A1U7N0V9</accession>
<sequence>MIAGRYIYQLALSVITKSYFPYDWATTQHNLGNAYCQRIAHDRDIQSLIDQGTAMIEWYVTRDKILTFVVTSHSQQPIVVPSSPEKLKTLEEWDKDYTNAYRNQKNQWITDLSSRLAELATILDIDNIISKIDGIFEKVGGKCDRLILVPHRFLHLFPLHALPLSKGNLLIDRFERGVSYAPSSQLPNFDIVADR</sequence>
<dbReference type="AlphaFoldDB" id="A0A1U7N0V9"/>
<proteinExistence type="predicted"/>
<evidence type="ECO:0000313" key="2">
    <source>
        <dbReference type="Proteomes" id="UP000186657"/>
    </source>
</evidence>
<reference evidence="1 2" key="1">
    <citation type="submission" date="2016-10" db="EMBL/GenBank/DDBJ databases">
        <title>Comparative genomics uncovers the prolific and rare metabolic potential of the cyanobacterial genus Moorea.</title>
        <authorList>
            <person name="Leao T."/>
            <person name="Castelao G."/>
            <person name="Korobeynikov A."/>
            <person name="Monroe E.A."/>
            <person name="Podell S."/>
            <person name="Glukhov E."/>
            <person name="Allen E."/>
            <person name="Gerwick W.H."/>
            <person name="Gerwick L."/>
        </authorList>
    </citation>
    <scope>NUCLEOTIDE SEQUENCE [LARGE SCALE GENOMIC DNA]</scope>
    <source>
        <strain evidence="1 2">PNG5-198</strain>
    </source>
</reference>
<gene>
    <name evidence="1" type="ORF">BJP37_11655</name>
</gene>
<protein>
    <submittedName>
        <fullName evidence="1">Uncharacterized protein</fullName>
    </submittedName>
</protein>
<keyword evidence="2" id="KW-1185">Reference proteome</keyword>